<dbReference type="Proteomes" id="UP000237271">
    <property type="component" value="Unassembled WGS sequence"/>
</dbReference>
<reference evidence="1 2" key="1">
    <citation type="journal article" date="2017" name="Genome Biol. Evol.">
        <title>Phytophthora megakarya and P. palmivora, closely related causal agents of cacao black pod rot, underwent increases in genome sizes and gene numbers by different mechanisms.</title>
        <authorList>
            <person name="Ali S.S."/>
            <person name="Shao J."/>
            <person name="Lary D.J."/>
            <person name="Kronmiller B."/>
            <person name="Shen D."/>
            <person name="Strem M.D."/>
            <person name="Amoako-Attah I."/>
            <person name="Akrofi A.Y."/>
            <person name="Begoude B.A."/>
            <person name="Ten Hoopen G.M."/>
            <person name="Coulibaly K."/>
            <person name="Kebe B.I."/>
            <person name="Melnick R.L."/>
            <person name="Guiltinan M.J."/>
            <person name="Tyler B.M."/>
            <person name="Meinhardt L.W."/>
            <person name="Bailey B.A."/>
        </authorList>
    </citation>
    <scope>NUCLEOTIDE SEQUENCE [LARGE SCALE GENOMIC DNA]</scope>
    <source>
        <strain evidence="2">sbr112.9</strain>
    </source>
</reference>
<name>A0A2P4XQG6_9STRA</name>
<dbReference type="InterPro" id="IPR036770">
    <property type="entry name" value="Ankyrin_rpt-contain_sf"/>
</dbReference>
<protein>
    <submittedName>
        <fullName evidence="1">Histone deacetylase</fullName>
    </submittedName>
</protein>
<dbReference type="OrthoDB" id="432281at2759"/>
<dbReference type="SUPFAM" id="SSF48403">
    <property type="entry name" value="Ankyrin repeat"/>
    <property type="match status" value="1"/>
</dbReference>
<dbReference type="EMBL" id="NCKW01008656">
    <property type="protein sequence ID" value="POM67798.1"/>
    <property type="molecule type" value="Genomic_DNA"/>
</dbReference>
<sequence>MVADSPRAADEDGDYDDEEETYVLHNAAEQGHVDRLRELLPLPSECSDPPPRLSVLSSETNLLEKDDMGFLPLHVAVIHQQTDCALHLLRYSPALTSAMLRLKGGDFGTPFLHLVLRVGAINASFSQVIVNELCKEETNDRFYGEDVRTLLFEKVAARDEEGNTVFHLCARYDLVSCLDVFASFYRRQLAVMETQEAAGDGEKKKKLLKLETLLEKGNKVGFRPLHEAMKYQATGVARKFC</sequence>
<proteinExistence type="predicted"/>
<accession>A0A2P4XQG6</accession>
<comment type="caution">
    <text evidence="1">The sequence shown here is derived from an EMBL/GenBank/DDBJ whole genome shotgun (WGS) entry which is preliminary data.</text>
</comment>
<dbReference type="InterPro" id="IPR002110">
    <property type="entry name" value="Ankyrin_rpt"/>
</dbReference>
<dbReference type="SMART" id="SM00248">
    <property type="entry name" value="ANK"/>
    <property type="match status" value="3"/>
</dbReference>
<evidence type="ECO:0000313" key="2">
    <source>
        <dbReference type="Proteomes" id="UP000237271"/>
    </source>
</evidence>
<keyword evidence="2" id="KW-1185">Reference proteome</keyword>
<dbReference type="AlphaFoldDB" id="A0A2P4XQG6"/>
<evidence type="ECO:0000313" key="1">
    <source>
        <dbReference type="EMBL" id="POM67798.1"/>
    </source>
</evidence>
<organism evidence="1 2">
    <name type="scientific">Phytophthora palmivora</name>
    <dbReference type="NCBI Taxonomy" id="4796"/>
    <lineage>
        <taxon>Eukaryota</taxon>
        <taxon>Sar</taxon>
        <taxon>Stramenopiles</taxon>
        <taxon>Oomycota</taxon>
        <taxon>Peronosporomycetes</taxon>
        <taxon>Peronosporales</taxon>
        <taxon>Peronosporaceae</taxon>
        <taxon>Phytophthora</taxon>
    </lineage>
</organism>
<gene>
    <name evidence="1" type="ORF">PHPALM_16134</name>
</gene>
<dbReference type="Gene3D" id="1.25.40.20">
    <property type="entry name" value="Ankyrin repeat-containing domain"/>
    <property type="match status" value="1"/>
</dbReference>